<feature type="transmembrane region" description="Helical" evidence="6">
    <location>
        <begin position="311"/>
        <end position="332"/>
    </location>
</feature>
<keyword evidence="4 6" id="KW-1133">Transmembrane helix</keyword>
<dbReference type="Gene3D" id="3.40.50.720">
    <property type="entry name" value="NAD(P)-binding Rossmann-like Domain"/>
    <property type="match status" value="1"/>
</dbReference>
<dbReference type="AlphaFoldDB" id="A0A3B1E1B3"/>
<feature type="transmembrane region" description="Helical" evidence="6">
    <location>
        <begin position="51"/>
        <end position="73"/>
    </location>
</feature>
<dbReference type="InterPro" id="IPR036291">
    <property type="entry name" value="NAD(P)-bd_dom_sf"/>
</dbReference>
<feature type="transmembrane region" description="Helical" evidence="6">
    <location>
        <begin position="12"/>
        <end position="31"/>
    </location>
</feature>
<organism evidence="8">
    <name type="scientific">hydrothermal vent metagenome</name>
    <dbReference type="NCBI Taxonomy" id="652676"/>
    <lineage>
        <taxon>unclassified sequences</taxon>
        <taxon>metagenomes</taxon>
        <taxon>ecological metagenomes</taxon>
    </lineage>
</organism>
<dbReference type="GO" id="GO:0016020">
    <property type="term" value="C:membrane"/>
    <property type="evidence" value="ECO:0007669"/>
    <property type="project" value="UniProtKB-SubCell"/>
</dbReference>
<dbReference type="InterPro" id="IPR017475">
    <property type="entry name" value="EPS_sugar_tfrase"/>
</dbReference>
<keyword evidence="2" id="KW-0808">Transferase</keyword>
<evidence type="ECO:0000256" key="4">
    <source>
        <dbReference type="ARBA" id="ARBA00022989"/>
    </source>
</evidence>
<dbReference type="GO" id="GO:0016780">
    <property type="term" value="F:phosphotransferase activity, for other substituted phosphate groups"/>
    <property type="evidence" value="ECO:0007669"/>
    <property type="project" value="TreeGrafter"/>
</dbReference>
<evidence type="ECO:0000256" key="1">
    <source>
        <dbReference type="ARBA" id="ARBA00004141"/>
    </source>
</evidence>
<keyword evidence="3 6" id="KW-0812">Transmembrane</keyword>
<name>A0A3B1E1B3_9ZZZZ</name>
<dbReference type="Pfam" id="PF02397">
    <property type="entry name" value="Bac_transf"/>
    <property type="match status" value="1"/>
</dbReference>
<evidence type="ECO:0000256" key="6">
    <source>
        <dbReference type="SAM" id="Phobius"/>
    </source>
</evidence>
<feature type="transmembrane region" description="Helical" evidence="6">
    <location>
        <begin position="133"/>
        <end position="153"/>
    </location>
</feature>
<dbReference type="PANTHER" id="PTHR30576">
    <property type="entry name" value="COLANIC BIOSYNTHESIS UDP-GLUCOSE LIPID CARRIER TRANSFERASE"/>
    <property type="match status" value="1"/>
</dbReference>
<proteinExistence type="predicted"/>
<reference evidence="8" key="1">
    <citation type="submission" date="2018-06" db="EMBL/GenBank/DDBJ databases">
        <authorList>
            <person name="Zhirakovskaya E."/>
        </authorList>
    </citation>
    <scope>NUCLEOTIDE SEQUENCE</scope>
</reference>
<dbReference type="InterPro" id="IPR003362">
    <property type="entry name" value="Bact_transf"/>
</dbReference>
<comment type="subcellular location">
    <subcellularLocation>
        <location evidence="1">Membrane</location>
        <topology evidence="1">Multi-pass membrane protein</topology>
    </subcellularLocation>
</comment>
<protein>
    <recommendedName>
        <fullName evidence="7">Bacterial sugar transferase domain-containing protein</fullName>
    </recommendedName>
</protein>
<accession>A0A3B1E1B3</accession>
<evidence type="ECO:0000259" key="7">
    <source>
        <dbReference type="Pfam" id="PF02397"/>
    </source>
</evidence>
<dbReference type="NCBIfam" id="TIGR03025">
    <property type="entry name" value="EPS_sugtrans"/>
    <property type="match status" value="1"/>
</dbReference>
<evidence type="ECO:0000313" key="8">
    <source>
        <dbReference type="EMBL" id="VAX42768.1"/>
    </source>
</evidence>
<evidence type="ECO:0000256" key="3">
    <source>
        <dbReference type="ARBA" id="ARBA00022692"/>
    </source>
</evidence>
<keyword evidence="5 6" id="KW-0472">Membrane</keyword>
<evidence type="ECO:0000256" key="5">
    <source>
        <dbReference type="ARBA" id="ARBA00023136"/>
    </source>
</evidence>
<dbReference type="SUPFAM" id="SSF51735">
    <property type="entry name" value="NAD(P)-binding Rossmann-fold domains"/>
    <property type="match status" value="1"/>
</dbReference>
<feature type="transmembrane region" description="Helical" evidence="6">
    <location>
        <begin position="85"/>
        <end position="106"/>
    </location>
</feature>
<evidence type="ECO:0000256" key="2">
    <source>
        <dbReference type="ARBA" id="ARBA00022679"/>
    </source>
</evidence>
<dbReference type="InterPro" id="IPR017473">
    <property type="entry name" value="Undecaprenyl-P_gluc_Ptfrase"/>
</dbReference>
<dbReference type="Pfam" id="PF13727">
    <property type="entry name" value="CoA_binding_3"/>
    <property type="match status" value="1"/>
</dbReference>
<feature type="domain" description="Bacterial sugar transferase" evidence="7">
    <location>
        <begin position="302"/>
        <end position="483"/>
    </location>
</feature>
<dbReference type="EMBL" id="UOGK01000747">
    <property type="protein sequence ID" value="VAX42768.1"/>
    <property type="molecule type" value="Genomic_DNA"/>
</dbReference>
<dbReference type="NCBIfam" id="TIGR03023">
    <property type="entry name" value="WcaJ_sugtrans"/>
    <property type="match status" value="1"/>
</dbReference>
<sequence length="491" mass="55563">MLKQQHQLFSSFLVLMDAVVITAACYVAWLFRLSTLGQPLPSLPGDWEASVRGSLSLYAIPIMIGAMWSSRLYRPRRDKSLWSEYGAILRATIVAIPTMIVLLWLLRVKIIDAAQTSVLDDGLVSTTPDAGRVQLLALAVALPLLLCTHRTIFRWTLRQLRKRGHNLRHVAVVGIGRLGQVACRTIERNSWTGLNVSYFISAAEQSERARCLDRPIRGGLADLERALEQHPVDAVYLAMPSSRANRLPGLLRRLERFAVEVRVIPDVLPKYQAQSMAVSELDGMPILSYRECPTQGLGGVLKRGLDVVGSLAGLLVFSPIMIVCAIGVRLSGPGPIIFKQRRVSIAGETFKIYKFRTMHCVEDEQSPDEATWTSRDDPRVTRFGRFMRRTSLDELPQLLNVLKGQMSLVGPRPERPELIAKFREDWRGYMLRQHVKAGMTGWAQVNGLRGDTSLRRRLRYDLHYIRHWSLGFDLKILWLTIFRGFAHRNAH</sequence>
<gene>
    <name evidence="8" type="ORF">MNBD_PLANCTO03-299</name>
</gene>
<dbReference type="PANTHER" id="PTHR30576:SF0">
    <property type="entry name" value="UNDECAPRENYL-PHOSPHATE N-ACETYLGALACTOSAMINYL 1-PHOSPHATE TRANSFERASE-RELATED"/>
    <property type="match status" value="1"/>
</dbReference>